<gene>
    <name evidence="1" type="ORF">FOZ60_010887</name>
</gene>
<accession>A0A7J6PBF4</accession>
<dbReference type="OrthoDB" id="10436709at2759"/>
<proteinExistence type="predicted"/>
<name>A0A7J6PBF4_PEROL</name>
<reference evidence="1 2" key="1">
    <citation type="submission" date="2020-04" db="EMBL/GenBank/DDBJ databases">
        <title>Perkinsus olseni comparative genomics.</title>
        <authorList>
            <person name="Bogema D.R."/>
        </authorList>
    </citation>
    <scope>NUCLEOTIDE SEQUENCE [LARGE SCALE GENOMIC DNA]</scope>
    <source>
        <strain evidence="1">00978-12</strain>
    </source>
</reference>
<comment type="caution">
    <text evidence="1">The sequence shown here is derived from an EMBL/GenBank/DDBJ whole genome shotgun (WGS) entry which is preliminary data.</text>
</comment>
<dbReference type="EMBL" id="JABANP010000045">
    <property type="protein sequence ID" value="KAF4693469.1"/>
    <property type="molecule type" value="Genomic_DNA"/>
</dbReference>
<dbReference type="Proteomes" id="UP000541610">
    <property type="component" value="Unassembled WGS sequence"/>
</dbReference>
<protein>
    <submittedName>
        <fullName evidence="1">Uncharacterized protein</fullName>
    </submittedName>
</protein>
<organism evidence="1 2">
    <name type="scientific">Perkinsus olseni</name>
    <name type="common">Perkinsus atlanticus</name>
    <dbReference type="NCBI Taxonomy" id="32597"/>
    <lineage>
        <taxon>Eukaryota</taxon>
        <taxon>Sar</taxon>
        <taxon>Alveolata</taxon>
        <taxon>Perkinsozoa</taxon>
        <taxon>Perkinsea</taxon>
        <taxon>Perkinsida</taxon>
        <taxon>Perkinsidae</taxon>
        <taxon>Perkinsus</taxon>
    </lineage>
</organism>
<sequence>MAAHPTDDDDYYFALPPQDDDDVKKKYDCDYFSDGVDKKNDRGWKAGKVACMANAEGKFGNEWDADVHEELLHLTQSGQMNKVYEYHLDKPETNKVVILGVCLSLFEESLAIDFERTGESDKRFIMKTEREGEEAYTTMMEKLLNVPERYLGPDGQPLGNTLRVLTGTTYMALKRKGLSRHIDFVMNLLKVFDYPVCQ</sequence>
<evidence type="ECO:0000313" key="2">
    <source>
        <dbReference type="Proteomes" id="UP000541610"/>
    </source>
</evidence>
<evidence type="ECO:0000313" key="1">
    <source>
        <dbReference type="EMBL" id="KAF4693469.1"/>
    </source>
</evidence>
<dbReference type="AlphaFoldDB" id="A0A7J6PBF4"/>